<evidence type="ECO:0000313" key="4">
    <source>
        <dbReference type="Proteomes" id="UP000019681"/>
    </source>
</evidence>
<feature type="region of interest" description="Disordered" evidence="1">
    <location>
        <begin position="70"/>
        <end position="97"/>
    </location>
</feature>
<reference evidence="3 4" key="1">
    <citation type="journal article" date="2014" name="Genome Announc.">
        <title>Draft Genome Sequence of Fervidicella metallireducens Strain AeBT, an Iron-Reducing Thermoanaerobe from the Great Artesian Basin.</title>
        <authorList>
            <person name="Patel B.K."/>
        </authorList>
    </citation>
    <scope>NUCLEOTIDE SEQUENCE [LARGE SCALE GENOMIC DNA]</scope>
    <source>
        <strain evidence="3 4">AeB</strain>
    </source>
</reference>
<evidence type="ECO:0000256" key="1">
    <source>
        <dbReference type="SAM" id="MobiDB-lite"/>
    </source>
</evidence>
<dbReference type="RefSeq" id="WP_035378744.1">
    <property type="nucleotide sequence ID" value="NZ_AZQP01000010.1"/>
</dbReference>
<name>A0A017RXE3_9CLOT</name>
<comment type="caution">
    <text evidence="3">The sequence shown here is derived from an EMBL/GenBank/DDBJ whole genome shotgun (WGS) entry which is preliminary data.</text>
</comment>
<keyword evidence="2" id="KW-0812">Transmembrane</keyword>
<dbReference type="SUPFAM" id="SSF82171">
    <property type="entry name" value="DPP6 N-terminal domain-like"/>
    <property type="match status" value="1"/>
</dbReference>
<dbReference type="AlphaFoldDB" id="A0A017RXE3"/>
<feature type="transmembrane region" description="Helical" evidence="2">
    <location>
        <begin position="20"/>
        <end position="41"/>
    </location>
</feature>
<sequence>MGKPSIFSKDYEKYRKRQRLNLFLIILILFFAGYFGGKYYFTKNDINISDKFKFFNKIKNIKLTRENEKNPEVNKNKIVDNKTDEKENSTAVPKVENNNENINKQSQFYEYKSSSGTIYKIEYLDGLEKSVVGIESSDGNFNYDISLDKKSLVFDDLKSGEIIIYSVDKGCRKISRDSYKSLSAGITIKKDEVLKKSPWYIWSAKPHFTSDGRIVYVSHLPYLMKDSTLYLWAMKVDGTGHKRLGELTRNISNITYEKNDENGNLIIVVESEKFMLKSGGVKIIKK</sequence>
<dbReference type="Proteomes" id="UP000019681">
    <property type="component" value="Unassembled WGS sequence"/>
</dbReference>
<gene>
    <name evidence="3" type="ORF">Q428_05090</name>
</gene>
<organism evidence="3 4">
    <name type="scientific">Fervidicella metallireducens AeB</name>
    <dbReference type="NCBI Taxonomy" id="1403537"/>
    <lineage>
        <taxon>Bacteria</taxon>
        <taxon>Bacillati</taxon>
        <taxon>Bacillota</taxon>
        <taxon>Clostridia</taxon>
        <taxon>Eubacteriales</taxon>
        <taxon>Clostridiaceae</taxon>
        <taxon>Fervidicella</taxon>
    </lineage>
</organism>
<proteinExistence type="predicted"/>
<dbReference type="EMBL" id="AZQP01000010">
    <property type="protein sequence ID" value="EYE89034.1"/>
    <property type="molecule type" value="Genomic_DNA"/>
</dbReference>
<keyword evidence="4" id="KW-1185">Reference proteome</keyword>
<feature type="compositionally biased region" description="Basic and acidic residues" evidence="1">
    <location>
        <begin position="70"/>
        <end position="88"/>
    </location>
</feature>
<keyword evidence="2" id="KW-0472">Membrane</keyword>
<evidence type="ECO:0000256" key="2">
    <source>
        <dbReference type="SAM" id="Phobius"/>
    </source>
</evidence>
<protein>
    <submittedName>
        <fullName evidence="3">Uncharacterized protein</fullName>
    </submittedName>
</protein>
<evidence type="ECO:0000313" key="3">
    <source>
        <dbReference type="EMBL" id="EYE89034.1"/>
    </source>
</evidence>
<dbReference type="STRING" id="1403537.Q428_05090"/>
<dbReference type="OrthoDB" id="1952449at2"/>
<keyword evidence="2" id="KW-1133">Transmembrane helix</keyword>
<accession>A0A017RXE3</accession>